<dbReference type="PROSITE" id="PS00028">
    <property type="entry name" value="ZINC_FINGER_C2H2_1"/>
    <property type="match status" value="2"/>
</dbReference>
<evidence type="ECO:0000313" key="5">
    <source>
        <dbReference type="Proteomes" id="UP000324748"/>
    </source>
</evidence>
<evidence type="ECO:0000313" key="4">
    <source>
        <dbReference type="EMBL" id="KAA1087625.1"/>
    </source>
</evidence>
<evidence type="ECO:0000256" key="2">
    <source>
        <dbReference type="SAM" id="MobiDB-lite"/>
    </source>
</evidence>
<comment type="caution">
    <text evidence="4">The sequence shown here is derived from an EMBL/GenBank/DDBJ whole genome shotgun (WGS) entry which is preliminary data.</text>
</comment>
<dbReference type="PROSITE" id="PS50157">
    <property type="entry name" value="ZINC_FINGER_C2H2_2"/>
    <property type="match status" value="1"/>
</dbReference>
<protein>
    <recommendedName>
        <fullName evidence="3">C2H2-type domain-containing protein</fullName>
    </recommendedName>
</protein>
<dbReference type="PANTHER" id="PTHR21354">
    <property type="entry name" value="ZINC FINGER PROTEIN 511"/>
    <property type="match status" value="1"/>
</dbReference>
<reference evidence="4 5" key="1">
    <citation type="submission" date="2019-05" db="EMBL/GenBank/DDBJ databases">
        <title>Emergence of the Ug99 lineage of the wheat stem rust pathogen through somatic hybridization.</title>
        <authorList>
            <person name="Li F."/>
            <person name="Upadhyaya N.M."/>
            <person name="Sperschneider J."/>
            <person name="Matny O."/>
            <person name="Nguyen-Phuc H."/>
            <person name="Mago R."/>
            <person name="Raley C."/>
            <person name="Miller M.E."/>
            <person name="Silverstein K.A.T."/>
            <person name="Henningsen E."/>
            <person name="Hirsch C.D."/>
            <person name="Visser B."/>
            <person name="Pretorius Z.A."/>
            <person name="Steffenson B.J."/>
            <person name="Schwessinger B."/>
            <person name="Dodds P.N."/>
            <person name="Figueroa M."/>
        </authorList>
    </citation>
    <scope>NUCLEOTIDE SEQUENCE [LARGE SCALE GENOMIC DNA]</scope>
    <source>
        <strain evidence="4">21-0</strain>
    </source>
</reference>
<dbReference type="AlphaFoldDB" id="A0A5B0NE47"/>
<gene>
    <name evidence="4" type="ORF">PGT21_034736</name>
</gene>
<dbReference type="SMART" id="SM00355">
    <property type="entry name" value="ZnF_C2H2"/>
    <property type="match status" value="3"/>
</dbReference>
<proteinExistence type="predicted"/>
<name>A0A5B0NE47_PUCGR</name>
<dbReference type="PANTHER" id="PTHR21354:SF0">
    <property type="entry name" value="ZINC FINGER PROTEIN 511"/>
    <property type="match status" value="1"/>
</dbReference>
<feature type="domain" description="C2H2-type" evidence="3">
    <location>
        <begin position="117"/>
        <end position="142"/>
    </location>
</feature>
<dbReference type="EMBL" id="VSWC01000105">
    <property type="protein sequence ID" value="KAA1087625.1"/>
    <property type="molecule type" value="Genomic_DNA"/>
</dbReference>
<dbReference type="InterPro" id="IPR039258">
    <property type="entry name" value="ZNF511"/>
</dbReference>
<keyword evidence="1" id="KW-0479">Metal-binding</keyword>
<feature type="compositionally biased region" description="Basic and acidic residues" evidence="2">
    <location>
        <begin position="13"/>
        <end position="27"/>
    </location>
</feature>
<feature type="compositionally biased region" description="Polar residues" evidence="2">
    <location>
        <begin position="1"/>
        <end position="12"/>
    </location>
</feature>
<feature type="region of interest" description="Disordered" evidence="2">
    <location>
        <begin position="246"/>
        <end position="277"/>
    </location>
</feature>
<sequence>MELLEETTTSTDQKLRRDVKHMEETVKRGKRRISSIDHSALVPDNHPTCHLAEQKDGPSSTIAPVVKSIRQSGEDPSASSISYTCNLPPTCNRPNHKPARFDNPTELEAHHRTHHAFTCSATDCHRIFPSQFFLDLHLNEVHNPILLVQRESRQAKIFRCFEPSCERSFSSPKTRRLHLVDFHGYPQTFFFSLPNQGLNNLYKKFGPGVSLVRPEWKAATVSSNTSSPDESSTADSKDTLQIASTSSINHSGSPSLGSVQNGDQHDSQMENDQQTIDSVIETIQQISLVPRQIQFGKKAGSKSFQR</sequence>
<dbReference type="GO" id="GO:0008270">
    <property type="term" value="F:zinc ion binding"/>
    <property type="evidence" value="ECO:0007669"/>
    <property type="project" value="UniProtKB-KW"/>
</dbReference>
<dbReference type="InterPro" id="IPR013087">
    <property type="entry name" value="Znf_C2H2_type"/>
</dbReference>
<dbReference type="OrthoDB" id="2505852at2759"/>
<keyword evidence="5" id="KW-1185">Reference proteome</keyword>
<keyword evidence="1" id="KW-0862">Zinc</keyword>
<evidence type="ECO:0000256" key="1">
    <source>
        <dbReference type="PROSITE-ProRule" id="PRU00042"/>
    </source>
</evidence>
<organism evidence="4 5">
    <name type="scientific">Puccinia graminis f. sp. tritici</name>
    <dbReference type="NCBI Taxonomy" id="56615"/>
    <lineage>
        <taxon>Eukaryota</taxon>
        <taxon>Fungi</taxon>
        <taxon>Dikarya</taxon>
        <taxon>Basidiomycota</taxon>
        <taxon>Pucciniomycotina</taxon>
        <taxon>Pucciniomycetes</taxon>
        <taxon>Pucciniales</taxon>
        <taxon>Pucciniaceae</taxon>
        <taxon>Puccinia</taxon>
    </lineage>
</organism>
<dbReference type="Proteomes" id="UP000324748">
    <property type="component" value="Unassembled WGS sequence"/>
</dbReference>
<feature type="region of interest" description="Disordered" evidence="2">
    <location>
        <begin position="1"/>
        <end position="31"/>
    </location>
</feature>
<keyword evidence="1" id="KW-0863">Zinc-finger</keyword>
<accession>A0A5B0NE47</accession>
<evidence type="ECO:0000259" key="3">
    <source>
        <dbReference type="PROSITE" id="PS50157"/>
    </source>
</evidence>
<feature type="compositionally biased region" description="Polar residues" evidence="2">
    <location>
        <begin position="246"/>
        <end position="262"/>
    </location>
</feature>